<name>A0A0C1E6V2_9BACT</name>
<dbReference type="AlphaFoldDB" id="A0A0C1E6V2"/>
<dbReference type="PATRIC" id="fig|83552.4.peg.1874"/>
<proteinExistence type="predicted"/>
<dbReference type="Pfam" id="PF14237">
    <property type="entry name" value="GYF_2"/>
    <property type="match status" value="1"/>
</dbReference>
<comment type="caution">
    <text evidence="3">The sequence shown here is derived from an EMBL/GenBank/DDBJ whole genome shotgun (WGS) entry which is preliminary data.</text>
</comment>
<reference evidence="3 4" key="1">
    <citation type="journal article" date="2014" name="Mol. Biol. Evol.">
        <title>Massive expansion of Ubiquitination-related gene families within the Chlamydiae.</title>
        <authorList>
            <person name="Domman D."/>
            <person name="Collingro A."/>
            <person name="Lagkouvardos I."/>
            <person name="Gehre L."/>
            <person name="Weinmaier T."/>
            <person name="Rattei T."/>
            <person name="Subtil A."/>
            <person name="Horn M."/>
        </authorList>
    </citation>
    <scope>NUCLEOTIDE SEQUENCE [LARGE SCALE GENOMIC DNA]</scope>
    <source>
        <strain evidence="3 4">OEW1</strain>
    </source>
</reference>
<sequence length="131" mass="15758">MHVDEKADYSNEGFVNKNDQTRQEWWIKLNEVSEGPFSINQLRYDPRVTPDTLVWKKGFEKWIPIREVKELKDLFVDSEEQDLPLNLKRNLGSRGNNELVIDTQKDPFDFFYWLILAVIIISYVLYQLYWI</sequence>
<dbReference type="OMA" id="NHEIGRE"/>
<evidence type="ECO:0000313" key="3">
    <source>
        <dbReference type="EMBL" id="KIA77002.1"/>
    </source>
</evidence>
<feature type="domain" description="GYF" evidence="2">
    <location>
        <begin position="25"/>
        <end position="71"/>
    </location>
</feature>
<organism evidence="3 4">
    <name type="scientific">Parachlamydia acanthamoebae</name>
    <dbReference type="NCBI Taxonomy" id="83552"/>
    <lineage>
        <taxon>Bacteria</taxon>
        <taxon>Pseudomonadati</taxon>
        <taxon>Chlamydiota</taxon>
        <taxon>Chlamydiia</taxon>
        <taxon>Parachlamydiales</taxon>
        <taxon>Parachlamydiaceae</taxon>
        <taxon>Parachlamydia</taxon>
    </lineage>
</organism>
<evidence type="ECO:0000259" key="2">
    <source>
        <dbReference type="Pfam" id="PF14237"/>
    </source>
</evidence>
<accession>A0A0C1E6V2</accession>
<gene>
    <name evidence="3" type="ORF">DB43_HA00210</name>
</gene>
<protein>
    <recommendedName>
        <fullName evidence="2">GYF domain-containing protein</fullName>
    </recommendedName>
</protein>
<dbReference type="EMBL" id="JSAM01000096">
    <property type="protein sequence ID" value="KIA77002.1"/>
    <property type="molecule type" value="Genomic_DNA"/>
</dbReference>
<dbReference type="InterPro" id="IPR025640">
    <property type="entry name" value="GYF_2"/>
</dbReference>
<keyword evidence="1" id="KW-1133">Transmembrane helix</keyword>
<feature type="transmembrane region" description="Helical" evidence="1">
    <location>
        <begin position="110"/>
        <end position="129"/>
    </location>
</feature>
<keyword evidence="1" id="KW-0812">Transmembrane</keyword>
<keyword evidence="1" id="KW-0472">Membrane</keyword>
<dbReference type="Proteomes" id="UP000031307">
    <property type="component" value="Unassembled WGS sequence"/>
</dbReference>
<evidence type="ECO:0000256" key="1">
    <source>
        <dbReference type="SAM" id="Phobius"/>
    </source>
</evidence>
<evidence type="ECO:0000313" key="4">
    <source>
        <dbReference type="Proteomes" id="UP000031307"/>
    </source>
</evidence>